<proteinExistence type="inferred from homology"/>
<dbReference type="GO" id="GO:0003677">
    <property type="term" value="F:DNA binding"/>
    <property type="evidence" value="ECO:0007669"/>
    <property type="project" value="UniProtKB-KW"/>
</dbReference>
<evidence type="ECO:0000256" key="2">
    <source>
        <dbReference type="ARBA" id="ARBA00023015"/>
    </source>
</evidence>
<evidence type="ECO:0000256" key="1">
    <source>
        <dbReference type="ARBA" id="ARBA00009437"/>
    </source>
</evidence>
<dbReference type="AlphaFoldDB" id="A0A366D065"/>
<dbReference type="Gene3D" id="1.10.10.10">
    <property type="entry name" value="Winged helix-like DNA-binding domain superfamily/Winged helix DNA-binding domain"/>
    <property type="match status" value="1"/>
</dbReference>
<dbReference type="PANTHER" id="PTHR30419">
    <property type="entry name" value="HTH-TYPE TRANSCRIPTIONAL REGULATOR YBHD"/>
    <property type="match status" value="1"/>
</dbReference>
<evidence type="ECO:0000256" key="4">
    <source>
        <dbReference type="ARBA" id="ARBA00023163"/>
    </source>
</evidence>
<evidence type="ECO:0000259" key="5">
    <source>
        <dbReference type="PROSITE" id="PS50931"/>
    </source>
</evidence>
<dbReference type="OrthoDB" id="8437302at2"/>
<keyword evidence="4" id="KW-0804">Transcription</keyword>
<dbReference type="Pfam" id="PF03466">
    <property type="entry name" value="LysR_substrate"/>
    <property type="match status" value="1"/>
</dbReference>
<dbReference type="InterPro" id="IPR005119">
    <property type="entry name" value="LysR_subst-bd"/>
</dbReference>
<organism evidence="6 7">
    <name type="scientific">Marinomonas aquiplantarum</name>
    <dbReference type="NCBI Taxonomy" id="491951"/>
    <lineage>
        <taxon>Bacteria</taxon>
        <taxon>Pseudomonadati</taxon>
        <taxon>Pseudomonadota</taxon>
        <taxon>Gammaproteobacteria</taxon>
        <taxon>Oceanospirillales</taxon>
        <taxon>Oceanospirillaceae</taxon>
        <taxon>Marinomonas</taxon>
    </lineage>
</organism>
<sequence>MESKHLIYLATILDKGSITAAAEYLNLAQPTLTRAMATLEMQAGTQLFTRSRFGVTSTQVGESLAREGRAITRRLGAAQEQVSRYKLGIKQNLRIASGSLLAMGVLPKVIDRMIEEHPDVSLTITCLNPSVALEGLLDDQFDIVIAPQSSDRNTTSLYSERLKEDKIGIFCGQQHPLANRSDIQIDDFMSLDWLSLGIASYFEQQTTEMLSSYGIHGARTKAVFRNDAYMLMKMLASGRYLAALPHFPVTVIKEEFSICELKLEHILPVSRDLYLWCVSPLQEQFAFQSFQKIAKEVFEEQSNG</sequence>
<feature type="domain" description="HTH lysR-type" evidence="5">
    <location>
        <begin position="1"/>
        <end position="58"/>
    </location>
</feature>
<dbReference type="RefSeq" id="WP_113874411.1">
    <property type="nucleotide sequence ID" value="NZ_QNRF01000004.1"/>
</dbReference>
<comment type="similarity">
    <text evidence="1">Belongs to the LysR transcriptional regulatory family.</text>
</comment>
<evidence type="ECO:0000313" key="7">
    <source>
        <dbReference type="Proteomes" id="UP000252086"/>
    </source>
</evidence>
<dbReference type="InterPro" id="IPR000847">
    <property type="entry name" value="LysR_HTH_N"/>
</dbReference>
<dbReference type="Pfam" id="PF00126">
    <property type="entry name" value="HTH_1"/>
    <property type="match status" value="1"/>
</dbReference>
<dbReference type="PRINTS" id="PR00039">
    <property type="entry name" value="HTHLYSR"/>
</dbReference>
<dbReference type="CDD" id="cd05466">
    <property type="entry name" value="PBP2_LTTR_substrate"/>
    <property type="match status" value="1"/>
</dbReference>
<gene>
    <name evidence="6" type="ORF">DFP76_104281</name>
</gene>
<dbReference type="InterPro" id="IPR036388">
    <property type="entry name" value="WH-like_DNA-bd_sf"/>
</dbReference>
<keyword evidence="2" id="KW-0805">Transcription regulation</keyword>
<dbReference type="PANTHER" id="PTHR30419:SF8">
    <property type="entry name" value="NITROGEN ASSIMILATION TRANSCRIPTIONAL ACTIVATOR-RELATED"/>
    <property type="match status" value="1"/>
</dbReference>
<dbReference type="EMBL" id="QNRF01000004">
    <property type="protein sequence ID" value="RBO83462.1"/>
    <property type="molecule type" value="Genomic_DNA"/>
</dbReference>
<dbReference type="PROSITE" id="PS50931">
    <property type="entry name" value="HTH_LYSR"/>
    <property type="match status" value="1"/>
</dbReference>
<evidence type="ECO:0000313" key="6">
    <source>
        <dbReference type="EMBL" id="RBO83462.1"/>
    </source>
</evidence>
<dbReference type="InterPro" id="IPR036390">
    <property type="entry name" value="WH_DNA-bd_sf"/>
</dbReference>
<accession>A0A366D065</accession>
<dbReference type="GO" id="GO:0003700">
    <property type="term" value="F:DNA-binding transcription factor activity"/>
    <property type="evidence" value="ECO:0007669"/>
    <property type="project" value="InterPro"/>
</dbReference>
<evidence type="ECO:0000256" key="3">
    <source>
        <dbReference type="ARBA" id="ARBA00023125"/>
    </source>
</evidence>
<name>A0A366D065_9GAMM</name>
<protein>
    <submittedName>
        <fullName evidence="6">DNA-binding transcriptional LysR family regulator</fullName>
    </submittedName>
</protein>
<keyword evidence="3 6" id="KW-0238">DNA-binding</keyword>
<dbReference type="GO" id="GO:0005829">
    <property type="term" value="C:cytosol"/>
    <property type="evidence" value="ECO:0007669"/>
    <property type="project" value="TreeGrafter"/>
</dbReference>
<reference evidence="6 7" key="1">
    <citation type="submission" date="2018-06" db="EMBL/GenBank/DDBJ databases">
        <title>Genomic Encyclopedia of Type Strains, Phase III (KMG-III): the genomes of soil and plant-associated and newly described type strains.</title>
        <authorList>
            <person name="Whitman W."/>
        </authorList>
    </citation>
    <scope>NUCLEOTIDE SEQUENCE [LARGE SCALE GENOMIC DNA]</scope>
    <source>
        <strain evidence="6 7">CECT 7732</strain>
    </source>
</reference>
<dbReference type="Proteomes" id="UP000252086">
    <property type="component" value="Unassembled WGS sequence"/>
</dbReference>
<dbReference type="InterPro" id="IPR050950">
    <property type="entry name" value="HTH-type_LysR_regulators"/>
</dbReference>
<dbReference type="SUPFAM" id="SSF53850">
    <property type="entry name" value="Periplasmic binding protein-like II"/>
    <property type="match status" value="1"/>
</dbReference>
<comment type="caution">
    <text evidence="6">The sequence shown here is derived from an EMBL/GenBank/DDBJ whole genome shotgun (WGS) entry which is preliminary data.</text>
</comment>
<dbReference type="SUPFAM" id="SSF46785">
    <property type="entry name" value="Winged helix' DNA-binding domain"/>
    <property type="match status" value="1"/>
</dbReference>
<dbReference type="Gene3D" id="3.40.190.290">
    <property type="match status" value="1"/>
</dbReference>
<keyword evidence="7" id="KW-1185">Reference proteome</keyword>